<sequence length="118" mass="12809">MQTTLLKTSAVAVALCFAILAPTTSNAETKFAVSGIGATSCGKFMKPPKGQKELMDVLTVAWLQGYLSGTNTQRLMDSNTAMKLQPDSESLIAFVEKHCRDNPLKTVYEAALWLDSSY</sequence>
<feature type="signal peptide" evidence="1">
    <location>
        <begin position="1"/>
        <end position="27"/>
    </location>
</feature>
<dbReference type="EMBL" id="JALQCW010000086">
    <property type="protein sequence ID" value="MCK9801439.1"/>
    <property type="molecule type" value="Genomic_DNA"/>
</dbReference>
<protein>
    <recommendedName>
        <fullName evidence="4">Acid stress chaperone HdeA</fullName>
    </recommendedName>
</protein>
<reference evidence="2 3" key="2">
    <citation type="journal article" date="2023" name="Plant Pathol.">
        <title>Dismantling and reorganizing Pseudomonas marginalis sensu#lato.</title>
        <authorList>
            <person name="Sawada H."/>
            <person name="Fujikawa T."/>
            <person name="Satou M."/>
        </authorList>
    </citation>
    <scope>NUCLEOTIDE SEQUENCE [LARGE SCALE GENOMIC DNA]</scope>
    <source>
        <strain evidence="2 3">MAFF 302030</strain>
    </source>
</reference>
<evidence type="ECO:0008006" key="4">
    <source>
        <dbReference type="Google" id="ProtNLM"/>
    </source>
</evidence>
<dbReference type="Proteomes" id="UP001155059">
    <property type="component" value="Unassembled WGS sequence"/>
</dbReference>
<reference evidence="2 3" key="1">
    <citation type="journal article" date="2022" name="Int. J. Syst. Evol. Microbiol.">
        <title>Pseudomonas aegrilactucae sp. nov. and Pseudomonas morbosilactucae sp. nov., pathogens causing bacterial rot of lettuce in Japan.</title>
        <authorList>
            <person name="Sawada H."/>
            <person name="Fujikawa T."/>
            <person name="Satou M."/>
        </authorList>
    </citation>
    <scope>NUCLEOTIDE SEQUENCE [LARGE SCALE GENOMIC DNA]</scope>
    <source>
        <strain evidence="2 3">MAFF 302030</strain>
    </source>
</reference>
<feature type="chain" id="PRO_5040873622" description="Acid stress chaperone HdeA" evidence="1">
    <location>
        <begin position="28"/>
        <end position="118"/>
    </location>
</feature>
<evidence type="ECO:0000256" key="1">
    <source>
        <dbReference type="SAM" id="SignalP"/>
    </source>
</evidence>
<name>A0A9X1Z0N2_9PSED</name>
<comment type="caution">
    <text evidence="2">The sequence shown here is derived from an EMBL/GenBank/DDBJ whole genome shotgun (WGS) entry which is preliminary data.</text>
</comment>
<dbReference type="RefSeq" id="WP_268266851.1">
    <property type="nucleotide sequence ID" value="NZ_JALQCW010000086.1"/>
</dbReference>
<evidence type="ECO:0000313" key="2">
    <source>
        <dbReference type="EMBL" id="MCK9801439.1"/>
    </source>
</evidence>
<accession>A0A9X1Z0N2</accession>
<dbReference type="AlphaFoldDB" id="A0A9X1Z0N2"/>
<evidence type="ECO:0000313" key="3">
    <source>
        <dbReference type="Proteomes" id="UP001155059"/>
    </source>
</evidence>
<keyword evidence="1" id="KW-0732">Signal</keyword>
<proteinExistence type="predicted"/>
<gene>
    <name evidence="2" type="ORF">M1B34_28165</name>
</gene>
<organism evidence="2 3">
    <name type="scientific">Pseudomonas morbosilactucae</name>
    <dbReference type="NCBI Taxonomy" id="2938197"/>
    <lineage>
        <taxon>Bacteria</taxon>
        <taxon>Pseudomonadati</taxon>
        <taxon>Pseudomonadota</taxon>
        <taxon>Gammaproteobacteria</taxon>
        <taxon>Pseudomonadales</taxon>
        <taxon>Pseudomonadaceae</taxon>
        <taxon>Pseudomonas</taxon>
    </lineage>
</organism>